<evidence type="ECO:0000256" key="6">
    <source>
        <dbReference type="SAM" id="Phobius"/>
    </source>
</evidence>
<keyword evidence="9" id="KW-1185">Reference proteome</keyword>
<keyword evidence="5 6" id="KW-0472">Membrane</keyword>
<evidence type="ECO:0000259" key="7">
    <source>
        <dbReference type="PROSITE" id="PS50850"/>
    </source>
</evidence>
<protein>
    <submittedName>
        <fullName evidence="8">MFS transporter</fullName>
    </submittedName>
</protein>
<organism evidence="8 9">
    <name type="scientific">Paenibacillus enshidis</name>
    <dbReference type="NCBI Taxonomy" id="1458439"/>
    <lineage>
        <taxon>Bacteria</taxon>
        <taxon>Bacillati</taxon>
        <taxon>Bacillota</taxon>
        <taxon>Bacilli</taxon>
        <taxon>Bacillales</taxon>
        <taxon>Paenibacillaceae</taxon>
        <taxon>Paenibacillus</taxon>
    </lineage>
</organism>
<keyword evidence="3 6" id="KW-0812">Transmembrane</keyword>
<keyword evidence="2" id="KW-0813">Transport</keyword>
<dbReference type="InterPro" id="IPR036259">
    <property type="entry name" value="MFS_trans_sf"/>
</dbReference>
<accession>A0ABV5B267</accession>
<reference evidence="8 9" key="1">
    <citation type="submission" date="2024-09" db="EMBL/GenBank/DDBJ databases">
        <title>Paenibacillus zeirhizospherea sp. nov., isolated from surface of the maize (Zea mays) roots in a horticulture field, Hungary.</title>
        <authorList>
            <person name="Marton D."/>
            <person name="Farkas M."/>
            <person name="Bedics A."/>
            <person name="Toth E."/>
            <person name="Tancsics A."/>
            <person name="Boka K."/>
            <person name="Maroti G."/>
            <person name="Kriszt B."/>
            <person name="Cserhati M."/>
        </authorList>
    </citation>
    <scope>NUCLEOTIDE SEQUENCE [LARGE SCALE GENOMIC DNA]</scope>
    <source>
        <strain evidence="8 9">KCTC 33519</strain>
    </source>
</reference>
<evidence type="ECO:0000256" key="4">
    <source>
        <dbReference type="ARBA" id="ARBA00022989"/>
    </source>
</evidence>
<dbReference type="InterPro" id="IPR011701">
    <property type="entry name" value="MFS"/>
</dbReference>
<feature type="domain" description="Major facilitator superfamily (MFS) profile" evidence="7">
    <location>
        <begin position="1"/>
        <end position="348"/>
    </location>
</feature>
<dbReference type="InterPro" id="IPR053160">
    <property type="entry name" value="MFS_DHA3_Transporter"/>
</dbReference>
<dbReference type="SUPFAM" id="SSF103473">
    <property type="entry name" value="MFS general substrate transporter"/>
    <property type="match status" value="1"/>
</dbReference>
<dbReference type="PANTHER" id="PTHR23530:SF1">
    <property type="entry name" value="PERMEASE, MAJOR FACILITATOR SUPERFAMILY-RELATED"/>
    <property type="match status" value="1"/>
</dbReference>
<evidence type="ECO:0000256" key="5">
    <source>
        <dbReference type="ARBA" id="ARBA00023136"/>
    </source>
</evidence>
<dbReference type="Proteomes" id="UP001580346">
    <property type="component" value="Unassembled WGS sequence"/>
</dbReference>
<keyword evidence="4 6" id="KW-1133">Transmembrane helix</keyword>
<dbReference type="Pfam" id="PF07690">
    <property type="entry name" value="MFS_1"/>
    <property type="match status" value="1"/>
</dbReference>
<name>A0ABV5B267_9BACL</name>
<dbReference type="Gene3D" id="1.20.1250.20">
    <property type="entry name" value="MFS general substrate transporter like domains"/>
    <property type="match status" value="1"/>
</dbReference>
<comment type="caution">
    <text evidence="8">The sequence shown here is derived from an EMBL/GenBank/DDBJ whole genome shotgun (WGS) entry which is preliminary data.</text>
</comment>
<feature type="transmembrane region" description="Helical" evidence="6">
    <location>
        <begin position="241"/>
        <end position="263"/>
    </location>
</feature>
<evidence type="ECO:0000256" key="3">
    <source>
        <dbReference type="ARBA" id="ARBA00022692"/>
    </source>
</evidence>
<evidence type="ECO:0000313" key="9">
    <source>
        <dbReference type="Proteomes" id="UP001580346"/>
    </source>
</evidence>
<evidence type="ECO:0000256" key="1">
    <source>
        <dbReference type="ARBA" id="ARBA00004651"/>
    </source>
</evidence>
<dbReference type="EMBL" id="JBHHMI010000039">
    <property type="protein sequence ID" value="MFB5269769.1"/>
    <property type="molecule type" value="Genomic_DNA"/>
</dbReference>
<feature type="transmembrane region" description="Helical" evidence="6">
    <location>
        <begin position="12"/>
        <end position="31"/>
    </location>
</feature>
<dbReference type="PROSITE" id="PS50850">
    <property type="entry name" value="MFS"/>
    <property type="match status" value="1"/>
</dbReference>
<sequence>MSLKPHQLFYSVSFLQFFMSEITGTTLILFLLSKGLSLENANYLLAIFFLSVFLSEVPTGAIADKYGRKASVLLGLICYLIYSVIFMQANELWLLMLAQIFGGLATCLQSGALESWGVENSDCPIEKLFTTANSMQYISGIFCGVLGAFLAAYNYSFPWIASIISNIAAILLCTRFMTENNTGDHPHTVNSLSAIIRESVRIGLNHKVIWIVFIVGLFISFSNSAGNTFQQPRLVALSEQGVWVMGIIKAAYSLCMTFGSYLVRKLYNKYNDMVVLMLSCSMIGIWLVLAGALNSFYPVLVTFLVYEIGRGMYPTAKQIFLNKRISNEYRATLLSLDSAISQLGMWQV</sequence>
<feature type="transmembrane region" description="Helical" evidence="6">
    <location>
        <begin position="134"/>
        <end position="153"/>
    </location>
</feature>
<dbReference type="PANTHER" id="PTHR23530">
    <property type="entry name" value="TRANSPORT PROTEIN-RELATED"/>
    <property type="match status" value="1"/>
</dbReference>
<evidence type="ECO:0000256" key="2">
    <source>
        <dbReference type="ARBA" id="ARBA00022448"/>
    </source>
</evidence>
<evidence type="ECO:0000313" key="8">
    <source>
        <dbReference type="EMBL" id="MFB5269769.1"/>
    </source>
</evidence>
<proteinExistence type="predicted"/>
<feature type="transmembrane region" description="Helical" evidence="6">
    <location>
        <begin position="199"/>
        <end position="221"/>
    </location>
</feature>
<dbReference type="RefSeq" id="WP_375358037.1">
    <property type="nucleotide sequence ID" value="NZ_JBHHMI010000039.1"/>
</dbReference>
<dbReference type="PROSITE" id="PS00216">
    <property type="entry name" value="SUGAR_TRANSPORT_1"/>
    <property type="match status" value="1"/>
</dbReference>
<gene>
    <name evidence="8" type="ORF">ACE41H_23725</name>
</gene>
<dbReference type="InterPro" id="IPR020846">
    <property type="entry name" value="MFS_dom"/>
</dbReference>
<feature type="transmembrane region" description="Helical" evidence="6">
    <location>
        <begin position="43"/>
        <end position="63"/>
    </location>
</feature>
<comment type="subcellular location">
    <subcellularLocation>
        <location evidence="1">Cell membrane</location>
        <topology evidence="1">Multi-pass membrane protein</topology>
    </subcellularLocation>
</comment>
<feature type="transmembrane region" description="Helical" evidence="6">
    <location>
        <begin position="70"/>
        <end position="87"/>
    </location>
</feature>
<dbReference type="InterPro" id="IPR005829">
    <property type="entry name" value="Sugar_transporter_CS"/>
</dbReference>